<proteinExistence type="predicted"/>
<protein>
    <submittedName>
        <fullName evidence="3">Uncharacterized protein</fullName>
    </submittedName>
</protein>
<sequence>MQDLGLVALRETAHVVGGSRNKSSRRVEVPDNTRNVSFSDEPRSISKKDQDNKESTYSSYNNPDYDFGIDTSS</sequence>
<organism evidence="2 3">
    <name type="scientific">Ditylenchus dipsaci</name>
    <dbReference type="NCBI Taxonomy" id="166011"/>
    <lineage>
        <taxon>Eukaryota</taxon>
        <taxon>Metazoa</taxon>
        <taxon>Ecdysozoa</taxon>
        <taxon>Nematoda</taxon>
        <taxon>Chromadorea</taxon>
        <taxon>Rhabditida</taxon>
        <taxon>Tylenchina</taxon>
        <taxon>Tylenchomorpha</taxon>
        <taxon>Sphaerularioidea</taxon>
        <taxon>Anguinidae</taxon>
        <taxon>Anguininae</taxon>
        <taxon>Ditylenchus</taxon>
    </lineage>
</organism>
<reference evidence="3" key="1">
    <citation type="submission" date="2022-11" db="UniProtKB">
        <authorList>
            <consortium name="WormBaseParasite"/>
        </authorList>
    </citation>
    <scope>IDENTIFICATION</scope>
</reference>
<evidence type="ECO:0000313" key="2">
    <source>
        <dbReference type="Proteomes" id="UP000887574"/>
    </source>
</evidence>
<accession>A0A915EIF9</accession>
<evidence type="ECO:0000256" key="1">
    <source>
        <dbReference type="SAM" id="MobiDB-lite"/>
    </source>
</evidence>
<evidence type="ECO:0000313" key="3">
    <source>
        <dbReference type="WBParaSite" id="jg703"/>
    </source>
</evidence>
<name>A0A915EIF9_9BILA</name>
<dbReference type="WBParaSite" id="jg703">
    <property type="protein sequence ID" value="jg703"/>
    <property type="gene ID" value="jg703"/>
</dbReference>
<feature type="region of interest" description="Disordered" evidence="1">
    <location>
        <begin position="16"/>
        <end position="73"/>
    </location>
</feature>
<dbReference type="Proteomes" id="UP000887574">
    <property type="component" value="Unplaced"/>
</dbReference>
<dbReference type="AlphaFoldDB" id="A0A915EIF9"/>
<keyword evidence="2" id="KW-1185">Reference proteome</keyword>
<feature type="compositionally biased region" description="Basic and acidic residues" evidence="1">
    <location>
        <begin position="40"/>
        <end position="54"/>
    </location>
</feature>